<dbReference type="Gene3D" id="3.40.190.10">
    <property type="entry name" value="Periplasmic binding protein-like II"/>
    <property type="match status" value="2"/>
</dbReference>
<keyword evidence="1" id="KW-0732">Signal</keyword>
<feature type="signal peptide" evidence="1">
    <location>
        <begin position="1"/>
        <end position="22"/>
    </location>
</feature>
<dbReference type="OrthoDB" id="9787283at2"/>
<dbReference type="PROSITE" id="PS51257">
    <property type="entry name" value="PROKAR_LIPOPROTEIN"/>
    <property type="match status" value="1"/>
</dbReference>
<gene>
    <name evidence="2" type="ORF">N869_04570</name>
</gene>
<feature type="chain" id="PRO_5039067178" evidence="1">
    <location>
        <begin position="23"/>
        <end position="550"/>
    </location>
</feature>
<dbReference type="InterPro" id="IPR050490">
    <property type="entry name" value="Bact_solute-bd_prot1"/>
</dbReference>
<dbReference type="Proteomes" id="UP000054314">
    <property type="component" value="Unassembled WGS sequence"/>
</dbReference>
<accession>A0A0A0BPS1</accession>
<dbReference type="AlphaFoldDB" id="A0A0A0BPS1"/>
<evidence type="ECO:0000256" key="1">
    <source>
        <dbReference type="SAM" id="SignalP"/>
    </source>
</evidence>
<evidence type="ECO:0000313" key="2">
    <source>
        <dbReference type="EMBL" id="KGM10483.1"/>
    </source>
</evidence>
<dbReference type="SUPFAM" id="SSF53850">
    <property type="entry name" value="Periplasmic binding protein-like II"/>
    <property type="match status" value="1"/>
</dbReference>
<organism evidence="2 3">
    <name type="scientific">Cellulomonas bogoriensis 69B4 = DSM 16987</name>
    <dbReference type="NCBI Taxonomy" id="1386082"/>
    <lineage>
        <taxon>Bacteria</taxon>
        <taxon>Bacillati</taxon>
        <taxon>Actinomycetota</taxon>
        <taxon>Actinomycetes</taxon>
        <taxon>Micrococcales</taxon>
        <taxon>Cellulomonadaceae</taxon>
        <taxon>Cellulomonas</taxon>
    </lineage>
</organism>
<name>A0A0A0BPS1_9CELL</name>
<dbReference type="EMBL" id="AXCZ01000142">
    <property type="protein sequence ID" value="KGM10483.1"/>
    <property type="molecule type" value="Genomic_DNA"/>
</dbReference>
<evidence type="ECO:0000313" key="3">
    <source>
        <dbReference type="Proteomes" id="UP000054314"/>
    </source>
</evidence>
<dbReference type="InterPro" id="IPR006059">
    <property type="entry name" value="SBP"/>
</dbReference>
<proteinExistence type="predicted"/>
<protein>
    <submittedName>
        <fullName evidence="2">Sugar ABC transporter substrate-binding protein</fullName>
    </submittedName>
</protein>
<dbReference type="PANTHER" id="PTHR43649:SF12">
    <property type="entry name" value="DIACETYLCHITOBIOSE BINDING PROTEIN DASA"/>
    <property type="match status" value="1"/>
</dbReference>
<dbReference type="CDD" id="cd13583">
    <property type="entry name" value="PBP2_AlgQ_like_4"/>
    <property type="match status" value="1"/>
</dbReference>
<dbReference type="Pfam" id="PF01547">
    <property type="entry name" value="SBP_bac_1"/>
    <property type="match status" value="1"/>
</dbReference>
<sequence>MRSTTRRVIGLAAAGALVTGLAACDAGDGGNGDGDGDAVENLDGQRVGAMDDYGVGDTFVATEEVTFDLLYRDHPNYPLDRDWLFFQSLAERNNVQLDPTVAPLSDWDERRSLLIGAGNAPSFIPVTYGGQEAPFVASGAILPVSEYVDLMPHFQDKVERWGLQEELDSLRQEDGHYYLLPGLLEQVRPDYTLAMRTDVLDDLGVAEPTSWDEVREAFEEIADEHDGYPFSDRWEGQALLNYAAASFGTAAGWGYGQGVTFDHDAGEFLYTGATDEYRQLVEYFAGLVEDGLMDPESFTQDDDQALQKLSNENSYAVSTNAQELIGHRNTLDTAIGEGEYEIGKVLVPAGPAGDIIGGTRLESGIMISARAAEQDTFVAMMQFIDWLYYSDEGLEFAKWGVEGETFERSGDTGYTLTEDVDFVGLNPDGSQNLQADFGFFNGVFLLAQGSTHELVLSHLNEEEVEWQEAMAGKQQAPIDPPYPLSEMEREQASLYQNALNDFVQQSTLQFILGQRDLDTWDAYVAELEGMNMTAYVDVVNEAHQRFLQNN</sequence>
<reference evidence="2 3" key="1">
    <citation type="submission" date="2013-08" db="EMBL/GenBank/DDBJ databases">
        <title>Genome sequencing of Cellulomonas bogoriensis 69B4.</title>
        <authorList>
            <person name="Chen F."/>
            <person name="Li Y."/>
            <person name="Wang G."/>
        </authorList>
    </citation>
    <scope>NUCLEOTIDE SEQUENCE [LARGE SCALE GENOMIC DNA]</scope>
    <source>
        <strain evidence="2 3">69B4</strain>
    </source>
</reference>
<comment type="caution">
    <text evidence="2">The sequence shown here is derived from an EMBL/GenBank/DDBJ whole genome shotgun (WGS) entry which is preliminary data.</text>
</comment>
<keyword evidence="3" id="KW-1185">Reference proteome</keyword>
<dbReference type="PANTHER" id="PTHR43649">
    <property type="entry name" value="ARABINOSE-BINDING PROTEIN-RELATED"/>
    <property type="match status" value="1"/>
</dbReference>